<protein>
    <submittedName>
        <fullName evidence="1">Uncharacterized protein</fullName>
    </submittedName>
</protein>
<gene>
    <name evidence="1" type="ORF">N657DRAFT_652367</name>
</gene>
<proteinExistence type="predicted"/>
<reference evidence="1" key="2">
    <citation type="submission" date="2023-05" db="EMBL/GenBank/DDBJ databases">
        <authorList>
            <consortium name="Lawrence Berkeley National Laboratory"/>
            <person name="Steindorff A."/>
            <person name="Hensen N."/>
            <person name="Bonometti L."/>
            <person name="Westerberg I."/>
            <person name="Brannstrom I.O."/>
            <person name="Guillou S."/>
            <person name="Cros-Aarteil S."/>
            <person name="Calhoun S."/>
            <person name="Haridas S."/>
            <person name="Kuo A."/>
            <person name="Mondo S."/>
            <person name="Pangilinan J."/>
            <person name="Riley R."/>
            <person name="Labutti K."/>
            <person name="Andreopoulos B."/>
            <person name="Lipzen A."/>
            <person name="Chen C."/>
            <person name="Yanf M."/>
            <person name="Daum C."/>
            <person name="Ng V."/>
            <person name="Clum A."/>
            <person name="Ohm R."/>
            <person name="Martin F."/>
            <person name="Silar P."/>
            <person name="Natvig D."/>
            <person name="Lalanne C."/>
            <person name="Gautier V."/>
            <person name="Ament-Velasquez S.L."/>
            <person name="Kruys A."/>
            <person name="Hutchinson M.I."/>
            <person name="Powell A.J."/>
            <person name="Barry K."/>
            <person name="Miller A.N."/>
            <person name="Grigoriev I.V."/>
            <person name="Debuchy R."/>
            <person name="Gladieux P."/>
            <person name="Thoren M.H."/>
            <person name="Johannesson H."/>
        </authorList>
    </citation>
    <scope>NUCLEOTIDE SEQUENCE</scope>
    <source>
        <strain evidence="1">CBS 731.68</strain>
    </source>
</reference>
<comment type="caution">
    <text evidence="1">The sequence shown here is derived from an EMBL/GenBank/DDBJ whole genome shotgun (WGS) entry which is preliminary data.</text>
</comment>
<accession>A0AAN6Z8R0</accession>
<evidence type="ECO:0000313" key="2">
    <source>
        <dbReference type="Proteomes" id="UP001302602"/>
    </source>
</evidence>
<sequence length="281" mass="31826">MSDVLDVTFEAHNGQSIRCAKNDAQVPPLPTQKSRDRATLPSALGKFLKERNRSEGLAKFEAALCKYVSSKLGTRMLAHVRLSATERAIGMPNEAPCYFEVRGILLPPIDVYCLEDLTQGPLPRNFRTWQRIIHSAADAAYGINKHGITMTDCAPRNYRFRGEMEMGWYRSGWHEKEGWNPDVEYWEQAETEDNPGANGVVMVNLVRRKTGMELPIMYPDWYGIMAGIRRRGGTLTTDNCAVSFRTPVHQYLYAILLTQQDGLQAGITGRGQCNQPKWLEW</sequence>
<name>A0AAN6Z8R0_9PEZI</name>
<dbReference type="GeneID" id="87831060"/>
<dbReference type="AlphaFoldDB" id="A0AAN6Z8R0"/>
<reference evidence="1" key="1">
    <citation type="journal article" date="2023" name="Mol. Phylogenet. Evol.">
        <title>Genome-scale phylogeny and comparative genomics of the fungal order Sordariales.</title>
        <authorList>
            <person name="Hensen N."/>
            <person name="Bonometti L."/>
            <person name="Westerberg I."/>
            <person name="Brannstrom I.O."/>
            <person name="Guillou S."/>
            <person name="Cros-Aarteil S."/>
            <person name="Calhoun S."/>
            <person name="Haridas S."/>
            <person name="Kuo A."/>
            <person name="Mondo S."/>
            <person name="Pangilinan J."/>
            <person name="Riley R."/>
            <person name="LaButti K."/>
            <person name="Andreopoulos B."/>
            <person name="Lipzen A."/>
            <person name="Chen C."/>
            <person name="Yan M."/>
            <person name="Daum C."/>
            <person name="Ng V."/>
            <person name="Clum A."/>
            <person name="Steindorff A."/>
            <person name="Ohm R.A."/>
            <person name="Martin F."/>
            <person name="Silar P."/>
            <person name="Natvig D.O."/>
            <person name="Lalanne C."/>
            <person name="Gautier V."/>
            <person name="Ament-Velasquez S.L."/>
            <person name="Kruys A."/>
            <person name="Hutchinson M.I."/>
            <person name="Powell A.J."/>
            <person name="Barry K."/>
            <person name="Miller A.N."/>
            <person name="Grigoriev I.V."/>
            <person name="Debuchy R."/>
            <person name="Gladieux P."/>
            <person name="Hiltunen Thoren M."/>
            <person name="Johannesson H."/>
        </authorList>
    </citation>
    <scope>NUCLEOTIDE SEQUENCE</scope>
    <source>
        <strain evidence="1">CBS 731.68</strain>
    </source>
</reference>
<dbReference type="Proteomes" id="UP001302602">
    <property type="component" value="Unassembled WGS sequence"/>
</dbReference>
<evidence type="ECO:0000313" key="1">
    <source>
        <dbReference type="EMBL" id="KAK4128783.1"/>
    </source>
</evidence>
<keyword evidence="2" id="KW-1185">Reference proteome</keyword>
<dbReference type="RefSeq" id="XP_062652554.1">
    <property type="nucleotide sequence ID" value="XM_062794291.1"/>
</dbReference>
<dbReference type="EMBL" id="MU853223">
    <property type="protein sequence ID" value="KAK4128783.1"/>
    <property type="molecule type" value="Genomic_DNA"/>
</dbReference>
<organism evidence="1 2">
    <name type="scientific">Parathielavia appendiculata</name>
    <dbReference type="NCBI Taxonomy" id="2587402"/>
    <lineage>
        <taxon>Eukaryota</taxon>
        <taxon>Fungi</taxon>
        <taxon>Dikarya</taxon>
        <taxon>Ascomycota</taxon>
        <taxon>Pezizomycotina</taxon>
        <taxon>Sordariomycetes</taxon>
        <taxon>Sordariomycetidae</taxon>
        <taxon>Sordariales</taxon>
        <taxon>Chaetomiaceae</taxon>
        <taxon>Parathielavia</taxon>
    </lineage>
</organism>